<reference evidence="2" key="1">
    <citation type="submission" date="2015-07" db="EMBL/GenBank/DDBJ databases">
        <title>Complete Genome of Thermincola ferriacetica strain Z-0001T.</title>
        <authorList>
            <person name="Lusk B."/>
            <person name="Badalamenti J.P."/>
            <person name="Parameswaran P."/>
            <person name="Bond D.R."/>
            <person name="Torres C.I."/>
        </authorList>
    </citation>
    <scope>NUCLEOTIDE SEQUENCE [LARGE SCALE GENOMIC DNA]</scope>
    <source>
        <strain evidence="2">Z-0001</strain>
    </source>
</reference>
<organism evidence="1 2">
    <name type="scientific">Thermincola ferriacetica</name>
    <dbReference type="NCBI Taxonomy" id="281456"/>
    <lineage>
        <taxon>Bacteria</taxon>
        <taxon>Bacillati</taxon>
        <taxon>Bacillota</taxon>
        <taxon>Clostridia</taxon>
        <taxon>Eubacteriales</taxon>
        <taxon>Thermincolaceae</taxon>
        <taxon>Thermincola</taxon>
    </lineage>
</organism>
<evidence type="ECO:0008006" key="3">
    <source>
        <dbReference type="Google" id="ProtNLM"/>
    </source>
</evidence>
<dbReference type="Proteomes" id="UP000037175">
    <property type="component" value="Unassembled WGS sequence"/>
</dbReference>
<dbReference type="RefSeq" id="WP_052216380.1">
    <property type="nucleotide sequence ID" value="NZ_LGTE01000001.1"/>
</dbReference>
<evidence type="ECO:0000313" key="2">
    <source>
        <dbReference type="Proteomes" id="UP000037175"/>
    </source>
</evidence>
<dbReference type="Gene3D" id="3.30.470.20">
    <property type="entry name" value="ATP-grasp fold, B domain"/>
    <property type="match status" value="1"/>
</dbReference>
<sequence>MLFLEIKTISTETADKAYLTEEGFKALDCTESELFTIKAGCNEVKVNLYRLNQSTNSIVGPRVQLYLPKITYKYLNLPESLALSALVDRPKKTIKIGPFLGYLITRNKRLRIPPFTTQRPMLQLFSKIAREYGVISFAFAPQDIDWPNRKINGYIATPLPDGNVLWRKDTFPFPDVVYNRVLNRSSERKDLINETVKNLQKVPGLHHFNPRFLNKWETHIILSRNPGMVEYLPQTALLRNFSDITEFLNKYGKVYIKPINGSLGANIIKLEKVPTGFQFQYRRKRKNQSGIWPDRLALQTELTKLLGRRLYVVQQGLDLLTYQGRVFDVRVLLQKNGSGRWTTAATVARVASENSIFPNIAAGGTAIPIEKVWESFTFGDWKTSEIRQKLLDLGSNVHKTLEEELGNFAELGLDVGISKTGHVWLIEVNSKPSRKVFPKNQPHLKVQSIINIIDYARYLSGFSNPQNNTGDYYESNLYTD</sequence>
<keyword evidence="2" id="KW-1185">Reference proteome</keyword>
<gene>
    <name evidence="1" type="ORF">Tfer_0055</name>
</gene>
<dbReference type="PATRIC" id="fig|281456.6.peg.56"/>
<dbReference type="Pfam" id="PF14398">
    <property type="entry name" value="ATPgrasp_YheCD"/>
    <property type="match status" value="1"/>
</dbReference>
<evidence type="ECO:0000313" key="1">
    <source>
        <dbReference type="EMBL" id="KNZ70986.1"/>
    </source>
</evidence>
<protein>
    <recommendedName>
        <fullName evidence="3">ATP-grasp domain-containing protein</fullName>
    </recommendedName>
</protein>
<dbReference type="SUPFAM" id="SSF56059">
    <property type="entry name" value="Glutathione synthetase ATP-binding domain-like"/>
    <property type="match status" value="1"/>
</dbReference>
<dbReference type="AlphaFoldDB" id="A0A0L6W6A5"/>
<comment type="caution">
    <text evidence="1">The sequence shown here is derived from an EMBL/GenBank/DDBJ whole genome shotgun (WGS) entry which is preliminary data.</text>
</comment>
<accession>A0A0L6W6A5</accession>
<name>A0A0L6W6A5_9FIRM</name>
<dbReference type="EMBL" id="LGTE01000001">
    <property type="protein sequence ID" value="KNZ70986.1"/>
    <property type="molecule type" value="Genomic_DNA"/>
</dbReference>
<dbReference type="InterPro" id="IPR026838">
    <property type="entry name" value="YheC/D"/>
</dbReference>
<proteinExistence type="predicted"/>